<dbReference type="InterPro" id="IPR029045">
    <property type="entry name" value="ClpP/crotonase-like_dom_sf"/>
</dbReference>
<dbReference type="EMBL" id="UINC01008701">
    <property type="protein sequence ID" value="SVA39130.1"/>
    <property type="molecule type" value="Genomic_DNA"/>
</dbReference>
<gene>
    <name evidence="3" type="ORF">METZ01_LOCUS91984</name>
</gene>
<comment type="similarity">
    <text evidence="1">Belongs to the enoyl-CoA hydratase/isomerase family.</text>
</comment>
<dbReference type="AlphaFoldDB" id="A0A381VFL9"/>
<evidence type="ECO:0000256" key="2">
    <source>
        <dbReference type="ARBA" id="ARBA00023239"/>
    </source>
</evidence>
<dbReference type="InterPro" id="IPR001753">
    <property type="entry name" value="Enoyl-CoA_hydra/iso"/>
</dbReference>
<dbReference type="GO" id="GO:0016829">
    <property type="term" value="F:lyase activity"/>
    <property type="evidence" value="ECO:0007669"/>
    <property type="project" value="UniProtKB-KW"/>
</dbReference>
<sequence length="262" mass="28751">MTDPSVKWERRGHVALLTLNRSSALNAFDLDMMRAHRERLEEFADDDDLWVLVYTGEGRAFSAGVDVKGAAEFLEWDAQERLDLWVTPNSLGINKPSIAAVNGYAFGGGCELALGCDIRIAATDARFALTEVRLGAMPGGGGTQWLPRLLAAGDAYYMLLTGEAVDAEEALRMRLVQRVVPNEKLLATALDLAETICKNGQTAVRLVKESVQLGAGLPIRDALMLEQICFQRARSLAGPEIEERIRLFAEQRAKKSKSDDKS</sequence>
<reference evidence="3" key="1">
    <citation type="submission" date="2018-05" db="EMBL/GenBank/DDBJ databases">
        <authorList>
            <person name="Lanie J.A."/>
            <person name="Ng W.-L."/>
            <person name="Kazmierczak K.M."/>
            <person name="Andrzejewski T.M."/>
            <person name="Davidsen T.M."/>
            <person name="Wayne K.J."/>
            <person name="Tettelin H."/>
            <person name="Glass J.I."/>
            <person name="Rusch D."/>
            <person name="Podicherti R."/>
            <person name="Tsui H.-C.T."/>
            <person name="Winkler M.E."/>
        </authorList>
    </citation>
    <scope>NUCLEOTIDE SEQUENCE</scope>
</reference>
<name>A0A381VFL9_9ZZZZ</name>
<dbReference type="FunFam" id="3.90.226.10:FF:000009">
    <property type="entry name" value="Carnitinyl-CoA dehydratase"/>
    <property type="match status" value="1"/>
</dbReference>
<dbReference type="PANTHER" id="PTHR11941:SF54">
    <property type="entry name" value="ENOYL-COA HYDRATASE, MITOCHONDRIAL"/>
    <property type="match status" value="1"/>
</dbReference>
<dbReference type="SUPFAM" id="SSF52096">
    <property type="entry name" value="ClpP/crotonase"/>
    <property type="match status" value="1"/>
</dbReference>
<proteinExistence type="inferred from homology"/>
<keyword evidence="2" id="KW-0456">Lyase</keyword>
<dbReference type="GO" id="GO:0006635">
    <property type="term" value="P:fatty acid beta-oxidation"/>
    <property type="evidence" value="ECO:0007669"/>
    <property type="project" value="TreeGrafter"/>
</dbReference>
<evidence type="ECO:0008006" key="4">
    <source>
        <dbReference type="Google" id="ProtNLM"/>
    </source>
</evidence>
<evidence type="ECO:0000256" key="1">
    <source>
        <dbReference type="ARBA" id="ARBA00005254"/>
    </source>
</evidence>
<protein>
    <recommendedName>
        <fullName evidence="4">Enoyl-CoA hydratase</fullName>
    </recommendedName>
</protein>
<dbReference type="PROSITE" id="PS00166">
    <property type="entry name" value="ENOYL_COA_HYDRATASE"/>
    <property type="match status" value="1"/>
</dbReference>
<dbReference type="CDD" id="cd06558">
    <property type="entry name" value="crotonase-like"/>
    <property type="match status" value="1"/>
</dbReference>
<evidence type="ECO:0000313" key="3">
    <source>
        <dbReference type="EMBL" id="SVA39130.1"/>
    </source>
</evidence>
<dbReference type="Pfam" id="PF00378">
    <property type="entry name" value="ECH_1"/>
    <property type="match status" value="1"/>
</dbReference>
<dbReference type="PANTHER" id="PTHR11941">
    <property type="entry name" value="ENOYL-COA HYDRATASE-RELATED"/>
    <property type="match status" value="1"/>
</dbReference>
<dbReference type="InterPro" id="IPR018376">
    <property type="entry name" value="Enoyl-CoA_hyd/isom_CS"/>
</dbReference>
<dbReference type="Gene3D" id="3.90.226.10">
    <property type="entry name" value="2-enoyl-CoA Hydratase, Chain A, domain 1"/>
    <property type="match status" value="1"/>
</dbReference>
<accession>A0A381VFL9</accession>
<organism evidence="3">
    <name type="scientific">marine metagenome</name>
    <dbReference type="NCBI Taxonomy" id="408172"/>
    <lineage>
        <taxon>unclassified sequences</taxon>
        <taxon>metagenomes</taxon>
        <taxon>ecological metagenomes</taxon>
    </lineage>
</organism>